<accession>A0A480A1P3</accession>
<dbReference type="EMBL" id="BJCE01000140">
    <property type="protein sequence ID" value="GCL38412.1"/>
    <property type="molecule type" value="Genomic_DNA"/>
</dbReference>
<dbReference type="AlphaFoldDB" id="A0A480A1P3"/>
<evidence type="ECO:0000313" key="2">
    <source>
        <dbReference type="EMBL" id="GCL38412.1"/>
    </source>
</evidence>
<keyword evidence="1" id="KW-0472">Membrane</keyword>
<dbReference type="Proteomes" id="UP000300142">
    <property type="component" value="Unassembled WGS sequence"/>
</dbReference>
<name>A0A480A1P3_9CYAN</name>
<comment type="caution">
    <text evidence="2">The sequence shown here is derived from an EMBL/GenBank/DDBJ whole genome shotgun (WGS) entry which is preliminary data.</text>
</comment>
<evidence type="ECO:0000256" key="1">
    <source>
        <dbReference type="SAM" id="Phobius"/>
    </source>
</evidence>
<evidence type="ECO:0000313" key="3">
    <source>
        <dbReference type="Proteomes" id="UP000300142"/>
    </source>
</evidence>
<gene>
    <name evidence="2" type="ORF">SR1949_35270</name>
</gene>
<dbReference type="RefSeq" id="WP_137668303.1">
    <property type="nucleotide sequence ID" value="NZ_BJCE01000140.1"/>
</dbReference>
<keyword evidence="1" id="KW-0812">Transmembrane</keyword>
<reference evidence="3" key="1">
    <citation type="submission" date="2019-02" db="EMBL/GenBank/DDBJ databases">
        <title>Draft genome sequence of Sphaerospermopsis reniformis NIES-1949.</title>
        <authorList>
            <person name="Yamaguchi H."/>
            <person name="Suzuki S."/>
            <person name="Kawachi M."/>
        </authorList>
    </citation>
    <scope>NUCLEOTIDE SEQUENCE [LARGE SCALE GENOMIC DNA]</scope>
    <source>
        <strain evidence="3">NIES-1949</strain>
    </source>
</reference>
<organism evidence="2 3">
    <name type="scientific">Sphaerospermopsis reniformis</name>
    <dbReference type="NCBI Taxonomy" id="531300"/>
    <lineage>
        <taxon>Bacteria</taxon>
        <taxon>Bacillati</taxon>
        <taxon>Cyanobacteriota</taxon>
        <taxon>Cyanophyceae</taxon>
        <taxon>Nostocales</taxon>
        <taxon>Aphanizomenonaceae</taxon>
        <taxon>Sphaerospermopsis</taxon>
    </lineage>
</organism>
<keyword evidence="1" id="KW-1133">Transmembrane helix</keyword>
<sequence>MIRGIVILWTIFCGYCLFAGVGGLDTNMISSSDAYAAGSGLGIVFIFILWGIVVVPVSLIGLLFKK</sequence>
<feature type="transmembrane region" description="Helical" evidence="1">
    <location>
        <begin position="43"/>
        <end position="64"/>
    </location>
</feature>
<keyword evidence="3" id="KW-1185">Reference proteome</keyword>
<proteinExistence type="predicted"/>
<protein>
    <submittedName>
        <fullName evidence="2">Uncharacterized protein</fullName>
    </submittedName>
</protein>